<accession>A0AAV7RAC9</accession>
<reference evidence="2" key="1">
    <citation type="journal article" date="2022" name="bioRxiv">
        <title>Sequencing and chromosome-scale assembly of the giantPleurodeles waltlgenome.</title>
        <authorList>
            <person name="Brown T."/>
            <person name="Elewa A."/>
            <person name="Iarovenko S."/>
            <person name="Subramanian E."/>
            <person name="Araus A.J."/>
            <person name="Petzold A."/>
            <person name="Susuki M."/>
            <person name="Suzuki K.-i.T."/>
            <person name="Hayashi T."/>
            <person name="Toyoda A."/>
            <person name="Oliveira C."/>
            <person name="Osipova E."/>
            <person name="Leigh N.D."/>
            <person name="Simon A."/>
            <person name="Yun M.H."/>
        </authorList>
    </citation>
    <scope>NUCLEOTIDE SEQUENCE</scope>
    <source>
        <strain evidence="2">20211129_DDA</strain>
        <tissue evidence="2">Liver</tissue>
    </source>
</reference>
<evidence type="ECO:0000313" key="3">
    <source>
        <dbReference type="Proteomes" id="UP001066276"/>
    </source>
</evidence>
<dbReference type="EMBL" id="JANPWB010000009">
    <property type="protein sequence ID" value="KAJ1149070.1"/>
    <property type="molecule type" value="Genomic_DNA"/>
</dbReference>
<name>A0AAV7RAC9_PLEWA</name>
<dbReference type="AlphaFoldDB" id="A0AAV7RAC9"/>
<dbReference type="Proteomes" id="UP001066276">
    <property type="component" value="Chromosome 5"/>
</dbReference>
<comment type="caution">
    <text evidence="2">The sequence shown here is derived from an EMBL/GenBank/DDBJ whole genome shotgun (WGS) entry which is preliminary data.</text>
</comment>
<gene>
    <name evidence="2" type="ORF">NDU88_001888</name>
</gene>
<proteinExistence type="predicted"/>
<keyword evidence="3" id="KW-1185">Reference proteome</keyword>
<feature type="region of interest" description="Disordered" evidence="1">
    <location>
        <begin position="65"/>
        <end position="84"/>
    </location>
</feature>
<organism evidence="2 3">
    <name type="scientific">Pleurodeles waltl</name>
    <name type="common">Iberian ribbed newt</name>
    <dbReference type="NCBI Taxonomy" id="8319"/>
    <lineage>
        <taxon>Eukaryota</taxon>
        <taxon>Metazoa</taxon>
        <taxon>Chordata</taxon>
        <taxon>Craniata</taxon>
        <taxon>Vertebrata</taxon>
        <taxon>Euteleostomi</taxon>
        <taxon>Amphibia</taxon>
        <taxon>Batrachia</taxon>
        <taxon>Caudata</taxon>
        <taxon>Salamandroidea</taxon>
        <taxon>Salamandridae</taxon>
        <taxon>Pleurodelinae</taxon>
        <taxon>Pleurodeles</taxon>
    </lineage>
</organism>
<protein>
    <submittedName>
        <fullName evidence="2">Uncharacterized protein</fullName>
    </submittedName>
</protein>
<feature type="compositionally biased region" description="Acidic residues" evidence="1">
    <location>
        <begin position="67"/>
        <end position="77"/>
    </location>
</feature>
<feature type="region of interest" description="Disordered" evidence="1">
    <location>
        <begin position="197"/>
        <end position="219"/>
    </location>
</feature>
<evidence type="ECO:0000256" key="1">
    <source>
        <dbReference type="SAM" id="MobiDB-lite"/>
    </source>
</evidence>
<evidence type="ECO:0000313" key="2">
    <source>
        <dbReference type="EMBL" id="KAJ1149070.1"/>
    </source>
</evidence>
<sequence>MATFPALEPFVVEGPPSAQAAKWKMWVERLENYFAAMALDPDRQRPMLLHMGGAMIHKISKTVVEEGPPEEVKEEPEEWVRPESPGSLRLPVTVFCSPEAQQEEGTQDAGEVNREFRMRASEEMPEAEVMRNVMSDPGRYHQSRGGEVVTLTKYEKRIMVTLWRPANVVWSGRQGPRFFLPRPILNEWNIQPRKQPYLAWNGSQPHPEPPGPGPGKLKR</sequence>